<dbReference type="PANTHER" id="PTHR43711">
    <property type="entry name" value="TWO-COMPONENT HISTIDINE KINASE"/>
    <property type="match status" value="1"/>
</dbReference>
<evidence type="ECO:0000256" key="3">
    <source>
        <dbReference type="ARBA" id="ARBA00022679"/>
    </source>
</evidence>
<dbReference type="PANTHER" id="PTHR43711:SF1">
    <property type="entry name" value="HISTIDINE KINASE 1"/>
    <property type="match status" value="1"/>
</dbReference>
<dbReference type="InterPro" id="IPR036890">
    <property type="entry name" value="HATPase_C_sf"/>
</dbReference>
<evidence type="ECO:0000313" key="6">
    <source>
        <dbReference type="EMBL" id="AKM09958.1"/>
    </source>
</evidence>
<keyword evidence="4" id="KW-0418">Kinase</keyword>
<dbReference type="AlphaFoldDB" id="A0A0G3XHS9"/>
<protein>
    <recommendedName>
        <fullName evidence="2">histidine kinase</fullName>
        <ecNumber evidence="2">2.7.13.3</ecNumber>
    </recommendedName>
</protein>
<dbReference type="EMBL" id="CP011770">
    <property type="protein sequence ID" value="AKM09958.1"/>
    <property type="molecule type" value="Genomic_DNA"/>
</dbReference>
<accession>A0A0G3XHS9</accession>
<organism evidence="6 7">
    <name type="scientific">Croceicoccus naphthovorans</name>
    <dbReference type="NCBI Taxonomy" id="1348774"/>
    <lineage>
        <taxon>Bacteria</taxon>
        <taxon>Pseudomonadati</taxon>
        <taxon>Pseudomonadota</taxon>
        <taxon>Alphaproteobacteria</taxon>
        <taxon>Sphingomonadales</taxon>
        <taxon>Erythrobacteraceae</taxon>
        <taxon>Croceicoccus</taxon>
    </lineage>
</organism>
<dbReference type="PRINTS" id="PR00344">
    <property type="entry name" value="BCTRLSENSOR"/>
</dbReference>
<dbReference type="GO" id="GO:0000160">
    <property type="term" value="P:phosphorelay signal transduction system"/>
    <property type="evidence" value="ECO:0007669"/>
    <property type="project" value="UniProtKB-KW"/>
</dbReference>
<reference evidence="6 7" key="1">
    <citation type="submission" date="2015-06" db="EMBL/GenBank/DDBJ databases">
        <authorList>
            <person name="Zeng Y."/>
            <person name="Huang Y."/>
        </authorList>
    </citation>
    <scope>NUCLEOTIDE SEQUENCE [LARGE SCALE GENOMIC DNA]</scope>
    <source>
        <strain evidence="6 7">PQ-2</strain>
    </source>
</reference>
<dbReference type="RefSeq" id="WP_047820638.1">
    <property type="nucleotide sequence ID" value="NZ_CP011770.1"/>
</dbReference>
<dbReference type="InterPro" id="IPR004358">
    <property type="entry name" value="Sig_transdc_His_kin-like_C"/>
</dbReference>
<keyword evidence="7" id="KW-1185">Reference proteome</keyword>
<comment type="catalytic activity">
    <reaction evidence="1">
        <text>ATP + protein L-histidine = ADP + protein N-phospho-L-histidine.</text>
        <dbReference type="EC" id="2.7.13.3"/>
    </reaction>
</comment>
<evidence type="ECO:0000256" key="5">
    <source>
        <dbReference type="ARBA" id="ARBA00023012"/>
    </source>
</evidence>
<gene>
    <name evidence="6" type="ORF">AB433_08165</name>
</gene>
<dbReference type="KEGG" id="cna:AB433_08165"/>
<keyword evidence="3" id="KW-0808">Transferase</keyword>
<dbReference type="GO" id="GO:0004673">
    <property type="term" value="F:protein histidine kinase activity"/>
    <property type="evidence" value="ECO:0007669"/>
    <property type="project" value="UniProtKB-EC"/>
</dbReference>
<dbReference type="PROSITE" id="PS50109">
    <property type="entry name" value="HIS_KIN"/>
    <property type="match status" value="1"/>
</dbReference>
<dbReference type="InterPro" id="IPR005467">
    <property type="entry name" value="His_kinase_dom"/>
</dbReference>
<keyword evidence="5" id="KW-0902">Two-component regulatory system</keyword>
<dbReference type="EC" id="2.7.13.3" evidence="2"/>
<dbReference type="SMART" id="SM00387">
    <property type="entry name" value="HATPase_c"/>
    <property type="match status" value="1"/>
</dbReference>
<dbReference type="Proteomes" id="UP000035287">
    <property type="component" value="Chromosome"/>
</dbReference>
<dbReference type="InterPro" id="IPR003594">
    <property type="entry name" value="HATPase_dom"/>
</dbReference>
<evidence type="ECO:0000256" key="1">
    <source>
        <dbReference type="ARBA" id="ARBA00000085"/>
    </source>
</evidence>
<dbReference type="Gene3D" id="3.30.565.10">
    <property type="entry name" value="Histidine kinase-like ATPase, C-terminal domain"/>
    <property type="match status" value="1"/>
</dbReference>
<dbReference type="InterPro" id="IPR050736">
    <property type="entry name" value="Sensor_HK_Regulatory"/>
</dbReference>
<dbReference type="SUPFAM" id="SSF55874">
    <property type="entry name" value="ATPase domain of HSP90 chaperone/DNA topoisomerase II/histidine kinase"/>
    <property type="match status" value="1"/>
</dbReference>
<dbReference type="OrthoDB" id="7933832at2"/>
<evidence type="ECO:0000313" key="7">
    <source>
        <dbReference type="Proteomes" id="UP000035287"/>
    </source>
</evidence>
<evidence type="ECO:0000256" key="2">
    <source>
        <dbReference type="ARBA" id="ARBA00012438"/>
    </source>
</evidence>
<sequence length="447" mass="48423">MAGAETAIEEAAVEPIVARSDVADRLVSADKPLAAMQVACGGDIPGLIAAPDLLELVRKARSFEMRLGRPLAMRHSGGRLEGWADVVPDAEGCTIRLSDWQETLTEAEQADGVETRLAIENLLAEGVVWLDSGQRVVAMESQTADLETMLGRARSERGQHWTRLFDFAGGETDTPPVWQARGGMTVRVAGSERDWHLLLTPAQSGFQLLLRPLGEIEAANRRDDLLPQNLLSEMLGPALVDPVSRIVQQGEAIRDRLAGPLPDEYREYASDIVSAGTHLRELAEELGDAEAIELGTLEIQAEPVSLRDTAEAAWRLLQRRAEARGVAITLAGDEVTARADRRRLLQIFLNIVGNAIDYGPAQGQVEIHVARDGGRTITTISDEGEPLSSEERIRMFEQFERLGRSGDTGSGLGLYISLMTARAMGGDIEATVAGERGNRFVITLPGA</sequence>
<dbReference type="STRING" id="1348774.AB433_08165"/>
<proteinExistence type="predicted"/>
<dbReference type="Pfam" id="PF02518">
    <property type="entry name" value="HATPase_c"/>
    <property type="match status" value="1"/>
</dbReference>
<evidence type="ECO:0000256" key="4">
    <source>
        <dbReference type="ARBA" id="ARBA00022777"/>
    </source>
</evidence>
<name>A0A0G3XHS9_9SPHN</name>
<dbReference type="PATRIC" id="fig|1348774.3.peg.1711"/>